<dbReference type="PROSITE" id="PS00211">
    <property type="entry name" value="ABC_TRANSPORTER_1"/>
    <property type="match status" value="1"/>
</dbReference>
<accession>A0ABD5ZIJ6</accession>
<proteinExistence type="inferred from homology"/>
<keyword evidence="3" id="KW-0547">Nucleotide-binding</keyword>
<dbReference type="InterPro" id="IPR025302">
    <property type="entry name" value="DrrA1/2-like_C"/>
</dbReference>
<dbReference type="Pfam" id="PF00005">
    <property type="entry name" value="ABC_tran"/>
    <property type="match status" value="1"/>
</dbReference>
<gene>
    <name evidence="6" type="ORF">ACFQJC_16455</name>
</gene>
<dbReference type="Pfam" id="PF13732">
    <property type="entry name" value="DrrA1-3_C"/>
    <property type="match status" value="1"/>
</dbReference>
<evidence type="ECO:0000256" key="1">
    <source>
        <dbReference type="ARBA" id="ARBA00005417"/>
    </source>
</evidence>
<dbReference type="PANTHER" id="PTHR43335:SF4">
    <property type="entry name" value="ABC TRANSPORTER, ATP-BINDING PROTEIN"/>
    <property type="match status" value="1"/>
</dbReference>
<evidence type="ECO:0000256" key="2">
    <source>
        <dbReference type="ARBA" id="ARBA00022448"/>
    </source>
</evidence>
<dbReference type="AlphaFoldDB" id="A0ABD5ZIJ6"/>
<evidence type="ECO:0000256" key="3">
    <source>
        <dbReference type="ARBA" id="ARBA00022741"/>
    </source>
</evidence>
<name>A0ABD5ZIJ6_9EURY</name>
<dbReference type="CDD" id="cd03230">
    <property type="entry name" value="ABC_DR_subfamily_A"/>
    <property type="match status" value="1"/>
</dbReference>
<dbReference type="Gene3D" id="3.40.50.300">
    <property type="entry name" value="P-loop containing nucleotide triphosphate hydrolases"/>
    <property type="match status" value="1"/>
</dbReference>
<protein>
    <submittedName>
        <fullName evidence="6">ATP-binding cassette domain-containing protein</fullName>
    </submittedName>
</protein>
<evidence type="ECO:0000313" key="6">
    <source>
        <dbReference type="EMBL" id="MFC7205111.1"/>
    </source>
</evidence>
<dbReference type="InterPro" id="IPR003439">
    <property type="entry name" value="ABC_transporter-like_ATP-bd"/>
</dbReference>
<dbReference type="InterPro" id="IPR017871">
    <property type="entry name" value="ABC_transporter-like_CS"/>
</dbReference>
<reference evidence="6 7" key="1">
    <citation type="journal article" date="2019" name="Int. J. Syst. Evol. Microbiol.">
        <title>The Global Catalogue of Microorganisms (GCM) 10K type strain sequencing project: providing services to taxonomists for standard genome sequencing and annotation.</title>
        <authorList>
            <consortium name="The Broad Institute Genomics Platform"/>
            <consortium name="The Broad Institute Genome Sequencing Center for Infectious Disease"/>
            <person name="Wu L."/>
            <person name="Ma J."/>
        </authorList>
    </citation>
    <scope>NUCLEOTIDE SEQUENCE [LARGE SCALE GENOMIC DNA]</scope>
    <source>
        <strain evidence="6 7">DSM 29988</strain>
    </source>
</reference>
<comment type="caution">
    <text evidence="6">The sequence shown here is derived from an EMBL/GenBank/DDBJ whole genome shotgun (WGS) entry which is preliminary data.</text>
</comment>
<organism evidence="6 7">
    <name type="scientific">Haloferax namakaokahaiae</name>
    <dbReference type="NCBI Taxonomy" id="1748331"/>
    <lineage>
        <taxon>Archaea</taxon>
        <taxon>Methanobacteriati</taxon>
        <taxon>Methanobacteriota</taxon>
        <taxon>Stenosarchaea group</taxon>
        <taxon>Halobacteria</taxon>
        <taxon>Halobacteriales</taxon>
        <taxon>Haloferacaceae</taxon>
        <taxon>Haloferax</taxon>
    </lineage>
</organism>
<dbReference type="PANTHER" id="PTHR43335">
    <property type="entry name" value="ABC TRANSPORTER, ATP-BINDING PROTEIN"/>
    <property type="match status" value="1"/>
</dbReference>
<dbReference type="InterPro" id="IPR003593">
    <property type="entry name" value="AAA+_ATPase"/>
</dbReference>
<dbReference type="GO" id="GO:0005524">
    <property type="term" value="F:ATP binding"/>
    <property type="evidence" value="ECO:0007669"/>
    <property type="project" value="UniProtKB-KW"/>
</dbReference>
<keyword evidence="4 6" id="KW-0067">ATP-binding</keyword>
<evidence type="ECO:0000259" key="5">
    <source>
        <dbReference type="PROSITE" id="PS50893"/>
    </source>
</evidence>
<dbReference type="PROSITE" id="PS50893">
    <property type="entry name" value="ABC_TRANSPORTER_2"/>
    <property type="match status" value="1"/>
</dbReference>
<keyword evidence="7" id="KW-1185">Reference proteome</keyword>
<sequence length="321" mass="34161">MAAIELDGVTKRFEEHEGLVDTLRRSPSDVVTAVDSLSFTVEDGEVFGFLGPNGAGKSTTINMLLDFVRPTSGSVRVLGFDAQSESVEVRKRTGVLPEGYDVYDRLTGREHLEFAIESKEADDDPDEILGRVGLSQEDADRRAGGYSKGMAQRLALGMALVGNPDLLILDEPSSGLDPAGAKEMRDIVREEAARGATVFFSSHVLGQVEAVCDRVGILRNGALIAEDTIDGLREQMQGEAVLRIDVVGDVELGVVEAVEGVSSATADGDTLVVSCTDDAKTRVITAIEESGATVSDFETDAASLEDIFLAYTEAEPTEVTA</sequence>
<dbReference type="SUPFAM" id="SSF52540">
    <property type="entry name" value="P-loop containing nucleoside triphosphate hydrolases"/>
    <property type="match status" value="1"/>
</dbReference>
<comment type="similarity">
    <text evidence="1">Belongs to the ABC transporter superfamily.</text>
</comment>
<dbReference type="Proteomes" id="UP001596481">
    <property type="component" value="Unassembled WGS sequence"/>
</dbReference>
<keyword evidence="2" id="KW-0813">Transport</keyword>
<dbReference type="InterPro" id="IPR027417">
    <property type="entry name" value="P-loop_NTPase"/>
</dbReference>
<feature type="domain" description="ABC transporter" evidence="5">
    <location>
        <begin position="4"/>
        <end position="245"/>
    </location>
</feature>
<evidence type="ECO:0000313" key="7">
    <source>
        <dbReference type="Proteomes" id="UP001596481"/>
    </source>
</evidence>
<dbReference type="EMBL" id="JBHTAA010000005">
    <property type="protein sequence ID" value="MFC7205111.1"/>
    <property type="molecule type" value="Genomic_DNA"/>
</dbReference>
<evidence type="ECO:0000256" key="4">
    <source>
        <dbReference type="ARBA" id="ARBA00022840"/>
    </source>
</evidence>
<dbReference type="RefSeq" id="WP_390225390.1">
    <property type="nucleotide sequence ID" value="NZ_JBHTAA010000005.1"/>
</dbReference>
<dbReference type="SMART" id="SM00382">
    <property type="entry name" value="AAA"/>
    <property type="match status" value="1"/>
</dbReference>